<sequence>QQISFLIVTLQTVIQLAILVINDRVISSTPIPYHTFILSGHGWVMWLLHGHPDQNQSELGVQRHIFLRLIKPLWRHHYTNWRHVNLEDQLAIFLY</sequence>
<accession>F8PHH0</accession>
<dbReference type="InterPro" id="IPR058353">
    <property type="entry name" value="DUF8040"/>
</dbReference>
<dbReference type="EMBL" id="GL945474">
    <property type="protein sequence ID" value="EGO04502.1"/>
    <property type="molecule type" value="Genomic_DNA"/>
</dbReference>
<feature type="non-terminal residue" evidence="2">
    <location>
        <position position="95"/>
    </location>
</feature>
<organism evidence="3">
    <name type="scientific">Serpula lacrymans var. lacrymans (strain S7.3)</name>
    <name type="common">Dry rot fungus</name>
    <dbReference type="NCBI Taxonomy" id="936435"/>
    <lineage>
        <taxon>Eukaryota</taxon>
        <taxon>Fungi</taxon>
        <taxon>Dikarya</taxon>
        <taxon>Basidiomycota</taxon>
        <taxon>Agaricomycotina</taxon>
        <taxon>Agaricomycetes</taxon>
        <taxon>Agaricomycetidae</taxon>
        <taxon>Boletales</taxon>
        <taxon>Coniophorineae</taxon>
        <taxon>Serpulaceae</taxon>
        <taxon>Serpula</taxon>
    </lineage>
</organism>
<keyword evidence="3" id="KW-1185">Reference proteome</keyword>
<gene>
    <name evidence="2" type="ORF">SERLA73DRAFT_27868</name>
</gene>
<name>F8PHH0_SERL3</name>
<evidence type="ECO:0000313" key="3">
    <source>
        <dbReference type="Proteomes" id="UP000008063"/>
    </source>
</evidence>
<protein>
    <recommendedName>
        <fullName evidence="1">DUF8040 domain-containing protein</fullName>
    </recommendedName>
</protein>
<dbReference type="Pfam" id="PF26138">
    <property type="entry name" value="DUF8040"/>
    <property type="match status" value="1"/>
</dbReference>
<feature type="domain" description="DUF8040" evidence="1">
    <location>
        <begin position="37"/>
        <end position="95"/>
    </location>
</feature>
<dbReference type="AlphaFoldDB" id="F8PHH0"/>
<dbReference type="InParanoid" id="F8PHH0"/>
<dbReference type="Proteomes" id="UP000008063">
    <property type="component" value="Unassembled WGS sequence"/>
</dbReference>
<reference evidence="3" key="1">
    <citation type="journal article" date="2011" name="Science">
        <title>The plant cell wall-decomposing machinery underlies the functional diversity of forest fungi.</title>
        <authorList>
            <person name="Eastwood D.C."/>
            <person name="Floudas D."/>
            <person name="Binder M."/>
            <person name="Majcherczyk A."/>
            <person name="Schneider P."/>
            <person name="Aerts A."/>
            <person name="Asiegbu F.O."/>
            <person name="Baker S.E."/>
            <person name="Barry K."/>
            <person name="Bendiksby M."/>
            <person name="Blumentritt M."/>
            <person name="Coutinho P.M."/>
            <person name="Cullen D."/>
            <person name="de Vries R.P."/>
            <person name="Gathman A."/>
            <person name="Goodell B."/>
            <person name="Henrissat B."/>
            <person name="Ihrmark K."/>
            <person name="Kauserud H."/>
            <person name="Kohler A."/>
            <person name="LaButti K."/>
            <person name="Lapidus A."/>
            <person name="Lavin J.L."/>
            <person name="Lee Y.-H."/>
            <person name="Lindquist E."/>
            <person name="Lilly W."/>
            <person name="Lucas S."/>
            <person name="Morin E."/>
            <person name="Murat C."/>
            <person name="Oguiza J.A."/>
            <person name="Park J."/>
            <person name="Pisabarro A.G."/>
            <person name="Riley R."/>
            <person name="Rosling A."/>
            <person name="Salamov A."/>
            <person name="Schmidt O."/>
            <person name="Schmutz J."/>
            <person name="Skrede I."/>
            <person name="Stenlid J."/>
            <person name="Wiebenga A."/>
            <person name="Xie X."/>
            <person name="Kuees U."/>
            <person name="Hibbett D.S."/>
            <person name="Hoffmeister D."/>
            <person name="Hoegberg N."/>
            <person name="Martin F."/>
            <person name="Grigoriev I.V."/>
            <person name="Watkinson S.C."/>
        </authorList>
    </citation>
    <scope>NUCLEOTIDE SEQUENCE [LARGE SCALE GENOMIC DNA]</scope>
    <source>
        <strain evidence="3">strain S7.3</strain>
    </source>
</reference>
<evidence type="ECO:0000313" key="2">
    <source>
        <dbReference type="EMBL" id="EGO04502.1"/>
    </source>
</evidence>
<feature type="non-terminal residue" evidence="2">
    <location>
        <position position="1"/>
    </location>
</feature>
<proteinExistence type="predicted"/>
<dbReference type="STRING" id="936435.F8PHH0"/>
<evidence type="ECO:0000259" key="1">
    <source>
        <dbReference type="Pfam" id="PF26138"/>
    </source>
</evidence>
<dbReference type="HOGENOM" id="CLU_171507_1_1_1"/>